<evidence type="ECO:0000313" key="7">
    <source>
        <dbReference type="Proteomes" id="UP001596226"/>
    </source>
</evidence>
<dbReference type="Pfam" id="PF02737">
    <property type="entry name" value="3HCDH_N"/>
    <property type="match status" value="1"/>
</dbReference>
<dbReference type="EMBL" id="JBHSQS010000013">
    <property type="protein sequence ID" value="MFC5925965.1"/>
    <property type="molecule type" value="Genomic_DNA"/>
</dbReference>
<dbReference type="InterPro" id="IPR022694">
    <property type="entry name" value="3-OHacyl-CoA_DH"/>
</dbReference>
<evidence type="ECO:0000256" key="2">
    <source>
        <dbReference type="ARBA" id="ARBA00009463"/>
    </source>
</evidence>
<dbReference type="Gene3D" id="3.40.50.720">
    <property type="entry name" value="NAD(P)-binding Rossmann-like Domain"/>
    <property type="match status" value="1"/>
</dbReference>
<dbReference type="InterPro" id="IPR036291">
    <property type="entry name" value="NAD(P)-bd_dom_sf"/>
</dbReference>
<feature type="domain" description="3-hydroxyacyl-CoA dehydrogenase NAD binding" evidence="5">
    <location>
        <begin position="6"/>
        <end position="181"/>
    </location>
</feature>
<evidence type="ECO:0000259" key="4">
    <source>
        <dbReference type="Pfam" id="PF00725"/>
    </source>
</evidence>
<evidence type="ECO:0000256" key="3">
    <source>
        <dbReference type="ARBA" id="ARBA00023002"/>
    </source>
</evidence>
<dbReference type="InterPro" id="IPR008927">
    <property type="entry name" value="6-PGluconate_DH-like_C_sf"/>
</dbReference>
<comment type="similarity">
    <text evidence="2">Belongs to the 3-hydroxyacyl-CoA dehydrogenase family.</text>
</comment>
<dbReference type="SUPFAM" id="SSF48179">
    <property type="entry name" value="6-phosphogluconate dehydrogenase C-terminal domain-like"/>
    <property type="match status" value="1"/>
</dbReference>
<dbReference type="PIRSF" id="PIRSF000105">
    <property type="entry name" value="HCDH"/>
    <property type="match status" value="1"/>
</dbReference>
<dbReference type="Gene3D" id="1.10.1040.10">
    <property type="entry name" value="N-(1-d-carboxylethyl)-l-norvaline Dehydrogenase, domain 2"/>
    <property type="match status" value="1"/>
</dbReference>
<dbReference type="SUPFAM" id="SSF51735">
    <property type="entry name" value="NAD(P)-binding Rossmann-fold domains"/>
    <property type="match status" value="1"/>
</dbReference>
<proteinExistence type="inferred from homology"/>
<dbReference type="PANTHER" id="PTHR48075">
    <property type="entry name" value="3-HYDROXYACYL-COA DEHYDROGENASE FAMILY PROTEIN"/>
    <property type="match status" value="1"/>
</dbReference>
<dbReference type="Pfam" id="PF00725">
    <property type="entry name" value="3HCDH"/>
    <property type="match status" value="1"/>
</dbReference>
<sequence>MSDRFVVVGAGTMGLGIAYVAAGAGYAVELVEVDPERGATALNRLAELWERAVQRGKLSADDAAVNRQRVTLRPSLGAVAPAPEVIVEAVPERLDLKRAVLRDAVALRPALLGSNTSSIAIGELAAGLDRPERFLGLHFFNPVWAMALLEIVVGPATAEETTAAAVALAGRLGKDPVVVRDLPGFATSRLGVALGLEAIRMVADEVASPADIDKAMVLGYRHPVGPLELTDLVGLDVRLDIARTLQAAYGDRFAPPPLLVEMVAAGRLGKKSGHGFYRWNGGAEQ</sequence>
<accession>A0ABW1HC47</accession>
<dbReference type="GO" id="GO:0003857">
    <property type="term" value="F:(3S)-3-hydroxyacyl-CoA dehydrogenase (NAD+) activity"/>
    <property type="evidence" value="ECO:0007669"/>
    <property type="project" value="UniProtKB-EC"/>
</dbReference>
<keyword evidence="3 6" id="KW-0560">Oxidoreductase</keyword>
<comment type="pathway">
    <text evidence="1">Lipid metabolism; butanoate metabolism.</text>
</comment>
<comment type="caution">
    <text evidence="6">The sequence shown here is derived from an EMBL/GenBank/DDBJ whole genome shotgun (WGS) entry which is preliminary data.</text>
</comment>
<feature type="domain" description="3-hydroxyacyl-CoA dehydrogenase C-terminal" evidence="4">
    <location>
        <begin position="184"/>
        <end position="279"/>
    </location>
</feature>
<dbReference type="PANTHER" id="PTHR48075:SF5">
    <property type="entry name" value="3-HYDROXYBUTYRYL-COA DEHYDROGENASE"/>
    <property type="match status" value="1"/>
</dbReference>
<dbReference type="EC" id="1.1.1.35" evidence="6"/>
<dbReference type="Proteomes" id="UP001596226">
    <property type="component" value="Unassembled WGS sequence"/>
</dbReference>
<organism evidence="6 7">
    <name type="scientific">Micromonospora vulcania</name>
    <dbReference type="NCBI Taxonomy" id="1441873"/>
    <lineage>
        <taxon>Bacteria</taxon>
        <taxon>Bacillati</taxon>
        <taxon>Actinomycetota</taxon>
        <taxon>Actinomycetes</taxon>
        <taxon>Micromonosporales</taxon>
        <taxon>Micromonosporaceae</taxon>
        <taxon>Micromonospora</taxon>
    </lineage>
</organism>
<evidence type="ECO:0000313" key="6">
    <source>
        <dbReference type="EMBL" id="MFC5925965.1"/>
    </source>
</evidence>
<gene>
    <name evidence="6" type="ORF">ACFQGL_21760</name>
</gene>
<dbReference type="InterPro" id="IPR006108">
    <property type="entry name" value="3HC_DH_C"/>
</dbReference>
<dbReference type="InterPro" id="IPR013328">
    <property type="entry name" value="6PGD_dom2"/>
</dbReference>
<name>A0ABW1HC47_9ACTN</name>
<evidence type="ECO:0000259" key="5">
    <source>
        <dbReference type="Pfam" id="PF02737"/>
    </source>
</evidence>
<reference evidence="7" key="1">
    <citation type="journal article" date="2019" name="Int. J. Syst. Evol. Microbiol.">
        <title>The Global Catalogue of Microorganisms (GCM) 10K type strain sequencing project: providing services to taxonomists for standard genome sequencing and annotation.</title>
        <authorList>
            <consortium name="The Broad Institute Genomics Platform"/>
            <consortium name="The Broad Institute Genome Sequencing Center for Infectious Disease"/>
            <person name="Wu L."/>
            <person name="Ma J."/>
        </authorList>
    </citation>
    <scope>NUCLEOTIDE SEQUENCE [LARGE SCALE GENOMIC DNA]</scope>
    <source>
        <strain evidence="7">CGMCC 4.7144</strain>
    </source>
</reference>
<protein>
    <submittedName>
        <fullName evidence="6">3-hydroxyacyl-CoA dehydrogenase family protein</fullName>
        <ecNumber evidence="6">1.1.1.35</ecNumber>
    </submittedName>
</protein>
<keyword evidence="7" id="KW-1185">Reference proteome</keyword>
<evidence type="ECO:0000256" key="1">
    <source>
        <dbReference type="ARBA" id="ARBA00005086"/>
    </source>
</evidence>
<dbReference type="RefSeq" id="WP_377514090.1">
    <property type="nucleotide sequence ID" value="NZ_JBHSQS010000013.1"/>
</dbReference>
<dbReference type="InterPro" id="IPR006176">
    <property type="entry name" value="3-OHacyl-CoA_DH_NAD-bd"/>
</dbReference>